<dbReference type="Proteomes" id="UP000775213">
    <property type="component" value="Unassembled WGS sequence"/>
</dbReference>
<organism evidence="5 6">
    <name type="scientific">Dendrobium chrysotoxum</name>
    <name type="common">Orchid</name>
    <dbReference type="NCBI Taxonomy" id="161865"/>
    <lineage>
        <taxon>Eukaryota</taxon>
        <taxon>Viridiplantae</taxon>
        <taxon>Streptophyta</taxon>
        <taxon>Embryophyta</taxon>
        <taxon>Tracheophyta</taxon>
        <taxon>Spermatophyta</taxon>
        <taxon>Magnoliopsida</taxon>
        <taxon>Liliopsida</taxon>
        <taxon>Asparagales</taxon>
        <taxon>Orchidaceae</taxon>
        <taxon>Epidendroideae</taxon>
        <taxon>Malaxideae</taxon>
        <taxon>Dendrobiinae</taxon>
        <taxon>Dendrobium</taxon>
    </lineage>
</organism>
<reference evidence="5 6" key="1">
    <citation type="journal article" date="2021" name="Hortic Res">
        <title>Chromosome-scale assembly of the Dendrobium chrysotoxum genome enhances the understanding of orchid evolution.</title>
        <authorList>
            <person name="Zhang Y."/>
            <person name="Zhang G.Q."/>
            <person name="Zhang D."/>
            <person name="Liu X.D."/>
            <person name="Xu X.Y."/>
            <person name="Sun W.H."/>
            <person name="Yu X."/>
            <person name="Zhu X."/>
            <person name="Wang Z.W."/>
            <person name="Zhao X."/>
            <person name="Zhong W.Y."/>
            <person name="Chen H."/>
            <person name="Yin W.L."/>
            <person name="Huang T."/>
            <person name="Niu S.C."/>
            <person name="Liu Z.J."/>
        </authorList>
    </citation>
    <scope>NUCLEOTIDE SEQUENCE [LARGE SCALE GENOMIC DNA]</scope>
    <source>
        <strain evidence="5">Lindl</strain>
    </source>
</reference>
<protein>
    <recommendedName>
        <fullName evidence="4">BZIP domain-containing protein</fullName>
    </recommendedName>
</protein>
<sequence>MDDGEIDHSSNPLLTNPHRSSYGNYEELKNNKKCTHTHTCNPPGPAIPTHTHTCYHTHTQVFSPDEDDLGGENELKKPTKKLSGNREAVKKYREKKKAHEAYLEEEVKKLRYVNQQLLRRLEGQAVLEAEILRLKSLLVDLRAKIDAELGVYPFKNLCSSNILQCGDSECFMGVAEVAGREGSCFPAVEDCQINQIADLSQNLESVDGVKVGGNMLSSASQANLIA</sequence>
<proteinExistence type="predicted"/>
<dbReference type="Gene3D" id="1.20.5.170">
    <property type="match status" value="1"/>
</dbReference>
<dbReference type="EMBL" id="JAGFBR010000009">
    <property type="protein sequence ID" value="KAH0462713.1"/>
    <property type="molecule type" value="Genomic_DNA"/>
</dbReference>
<dbReference type="Pfam" id="PF07716">
    <property type="entry name" value="bZIP_2"/>
    <property type="match status" value="1"/>
</dbReference>
<dbReference type="PANTHER" id="PTHR23334">
    <property type="entry name" value="CCAAT/ENHANCER BINDING PROTEIN"/>
    <property type="match status" value="1"/>
</dbReference>
<keyword evidence="6" id="KW-1185">Reference proteome</keyword>
<evidence type="ECO:0000313" key="6">
    <source>
        <dbReference type="Proteomes" id="UP000775213"/>
    </source>
</evidence>
<dbReference type="PANTHER" id="PTHR23334:SF20">
    <property type="entry name" value="BASIC LEUCINE ZIPPER 24"/>
    <property type="match status" value="1"/>
</dbReference>
<evidence type="ECO:0000259" key="4">
    <source>
        <dbReference type="SMART" id="SM00338"/>
    </source>
</evidence>
<evidence type="ECO:0000256" key="3">
    <source>
        <dbReference type="SAM" id="MobiDB-lite"/>
    </source>
</evidence>
<dbReference type="SUPFAM" id="SSF57959">
    <property type="entry name" value="Leucine zipper domain"/>
    <property type="match status" value="1"/>
</dbReference>
<keyword evidence="1" id="KW-0805">Transcription regulation</keyword>
<dbReference type="InterPro" id="IPR004827">
    <property type="entry name" value="bZIP"/>
</dbReference>
<dbReference type="CDD" id="cd14686">
    <property type="entry name" value="bZIP"/>
    <property type="match status" value="1"/>
</dbReference>
<dbReference type="GO" id="GO:0006351">
    <property type="term" value="P:DNA-templated transcription"/>
    <property type="evidence" value="ECO:0007669"/>
    <property type="project" value="InterPro"/>
</dbReference>
<feature type="compositionally biased region" description="Polar residues" evidence="3">
    <location>
        <begin position="9"/>
        <end position="22"/>
    </location>
</feature>
<feature type="region of interest" description="Disordered" evidence="3">
    <location>
        <begin position="1"/>
        <end position="22"/>
    </location>
</feature>
<comment type="caution">
    <text evidence="5">The sequence shown here is derived from an EMBL/GenBank/DDBJ whole genome shotgun (WGS) entry which is preliminary data.</text>
</comment>
<dbReference type="InterPro" id="IPR031106">
    <property type="entry name" value="C/EBP"/>
</dbReference>
<feature type="domain" description="BZIP" evidence="4">
    <location>
        <begin position="72"/>
        <end position="140"/>
    </location>
</feature>
<dbReference type="GO" id="GO:0000981">
    <property type="term" value="F:DNA-binding transcription factor activity, RNA polymerase II-specific"/>
    <property type="evidence" value="ECO:0007669"/>
    <property type="project" value="TreeGrafter"/>
</dbReference>
<evidence type="ECO:0000256" key="2">
    <source>
        <dbReference type="ARBA" id="ARBA00023163"/>
    </source>
</evidence>
<dbReference type="GO" id="GO:0000978">
    <property type="term" value="F:RNA polymerase II cis-regulatory region sequence-specific DNA binding"/>
    <property type="evidence" value="ECO:0007669"/>
    <property type="project" value="TreeGrafter"/>
</dbReference>
<evidence type="ECO:0000256" key="1">
    <source>
        <dbReference type="ARBA" id="ARBA00023015"/>
    </source>
</evidence>
<dbReference type="AlphaFoldDB" id="A0AAV7H5A2"/>
<dbReference type="InterPro" id="IPR046347">
    <property type="entry name" value="bZIP_sf"/>
</dbReference>
<evidence type="ECO:0000313" key="5">
    <source>
        <dbReference type="EMBL" id="KAH0462713.1"/>
    </source>
</evidence>
<gene>
    <name evidence="5" type="ORF">IEQ34_010288</name>
</gene>
<name>A0AAV7H5A2_DENCH</name>
<dbReference type="SMART" id="SM00338">
    <property type="entry name" value="BRLZ"/>
    <property type="match status" value="1"/>
</dbReference>
<accession>A0AAV7H5A2</accession>
<keyword evidence="2" id="KW-0804">Transcription</keyword>